<dbReference type="AlphaFoldDB" id="A0AAE1XEW3"/>
<dbReference type="Gene3D" id="1.10.287.40">
    <property type="entry name" value="Serine-tRNA synthetase, tRNA binding domain"/>
    <property type="match status" value="1"/>
</dbReference>
<reference evidence="3" key="2">
    <citation type="journal article" date="2024" name="Plant">
        <title>Genomic evolution and insights into agronomic trait innovations of Sesamum species.</title>
        <authorList>
            <person name="Miao H."/>
            <person name="Wang L."/>
            <person name="Qu L."/>
            <person name="Liu H."/>
            <person name="Sun Y."/>
            <person name="Le M."/>
            <person name="Wang Q."/>
            <person name="Wei S."/>
            <person name="Zheng Y."/>
            <person name="Lin W."/>
            <person name="Duan Y."/>
            <person name="Cao H."/>
            <person name="Xiong S."/>
            <person name="Wang X."/>
            <person name="Wei L."/>
            <person name="Li C."/>
            <person name="Ma Q."/>
            <person name="Ju M."/>
            <person name="Zhao R."/>
            <person name="Li G."/>
            <person name="Mu C."/>
            <person name="Tian Q."/>
            <person name="Mei H."/>
            <person name="Zhang T."/>
            <person name="Gao T."/>
            <person name="Zhang H."/>
        </authorList>
    </citation>
    <scope>NUCLEOTIDE SEQUENCE</scope>
    <source>
        <strain evidence="3">K16</strain>
    </source>
</reference>
<evidence type="ECO:0000256" key="1">
    <source>
        <dbReference type="SAM" id="Coils"/>
    </source>
</evidence>
<dbReference type="InterPro" id="IPR042103">
    <property type="entry name" value="SerRS_1_N_sf"/>
</dbReference>
<protein>
    <submittedName>
        <fullName evidence="3">Serine--tRNA ligase, chloroplastic/mitochondrial</fullName>
    </submittedName>
</protein>
<dbReference type="InterPro" id="IPR010978">
    <property type="entry name" value="tRNA-bd_arm"/>
</dbReference>
<dbReference type="EMBL" id="JACGWL010000001">
    <property type="protein sequence ID" value="KAK4410651.1"/>
    <property type="molecule type" value="Genomic_DNA"/>
</dbReference>
<proteinExistence type="predicted"/>
<dbReference type="Pfam" id="PF02403">
    <property type="entry name" value="Seryl_tRNA_N"/>
    <property type="match status" value="1"/>
</dbReference>
<accession>A0AAE1XEW3</accession>
<dbReference type="InterPro" id="IPR015866">
    <property type="entry name" value="Ser-tRNA-synth_1_N"/>
</dbReference>
<evidence type="ECO:0000313" key="3">
    <source>
        <dbReference type="EMBL" id="KAK4410651.1"/>
    </source>
</evidence>
<keyword evidence="3" id="KW-0436">Ligase</keyword>
<keyword evidence="1" id="KW-0175">Coiled coil</keyword>
<feature type="domain" description="Serine-tRNA synthetase type1 N-terminal" evidence="2">
    <location>
        <begin position="89"/>
        <end position="164"/>
    </location>
</feature>
<organism evidence="3 4">
    <name type="scientific">Sesamum angolense</name>
    <dbReference type="NCBI Taxonomy" id="2727404"/>
    <lineage>
        <taxon>Eukaryota</taxon>
        <taxon>Viridiplantae</taxon>
        <taxon>Streptophyta</taxon>
        <taxon>Embryophyta</taxon>
        <taxon>Tracheophyta</taxon>
        <taxon>Spermatophyta</taxon>
        <taxon>Magnoliopsida</taxon>
        <taxon>eudicotyledons</taxon>
        <taxon>Gunneridae</taxon>
        <taxon>Pentapetalae</taxon>
        <taxon>asterids</taxon>
        <taxon>lamiids</taxon>
        <taxon>Lamiales</taxon>
        <taxon>Pedaliaceae</taxon>
        <taxon>Sesamum</taxon>
    </lineage>
</organism>
<dbReference type="Proteomes" id="UP001289374">
    <property type="component" value="Unassembled WGS sequence"/>
</dbReference>
<sequence>MGLLSCTFRFSPFLILRPFSKPYKIPTALTPLPGRFLYLRCSSRSPLLARALSSAAAAAAPQPTTTNPAAASDPDEHKILKAPQWKAAIDFKWIRENKEAVAANIKNRNSTANLDLVLELYDKLLNVQKEVERLRAERNVVANKMKGKLEPSERQKLIEEGKILRMGLLPWKKT</sequence>
<dbReference type="SUPFAM" id="SSF46589">
    <property type="entry name" value="tRNA-binding arm"/>
    <property type="match status" value="1"/>
</dbReference>
<evidence type="ECO:0000313" key="4">
    <source>
        <dbReference type="Proteomes" id="UP001289374"/>
    </source>
</evidence>
<dbReference type="GO" id="GO:0000166">
    <property type="term" value="F:nucleotide binding"/>
    <property type="evidence" value="ECO:0007669"/>
    <property type="project" value="InterPro"/>
</dbReference>
<gene>
    <name evidence="3" type="ORF">Sango_0138100</name>
</gene>
<feature type="coiled-coil region" evidence="1">
    <location>
        <begin position="117"/>
        <end position="144"/>
    </location>
</feature>
<evidence type="ECO:0000259" key="2">
    <source>
        <dbReference type="Pfam" id="PF02403"/>
    </source>
</evidence>
<reference evidence="3" key="1">
    <citation type="submission" date="2020-06" db="EMBL/GenBank/DDBJ databases">
        <authorList>
            <person name="Li T."/>
            <person name="Hu X."/>
            <person name="Zhang T."/>
            <person name="Song X."/>
            <person name="Zhang H."/>
            <person name="Dai N."/>
            <person name="Sheng W."/>
            <person name="Hou X."/>
            <person name="Wei L."/>
        </authorList>
    </citation>
    <scope>NUCLEOTIDE SEQUENCE</scope>
    <source>
        <strain evidence="3">K16</strain>
        <tissue evidence="3">Leaf</tissue>
    </source>
</reference>
<comment type="caution">
    <text evidence="3">The sequence shown here is derived from an EMBL/GenBank/DDBJ whole genome shotgun (WGS) entry which is preliminary data.</text>
</comment>
<name>A0AAE1XEW3_9LAMI</name>
<dbReference type="GO" id="GO:0016874">
    <property type="term" value="F:ligase activity"/>
    <property type="evidence" value="ECO:0007669"/>
    <property type="project" value="UniProtKB-KW"/>
</dbReference>
<keyword evidence="4" id="KW-1185">Reference proteome</keyword>